<evidence type="ECO:0000256" key="2">
    <source>
        <dbReference type="ARBA" id="ARBA00022600"/>
    </source>
</evidence>
<gene>
    <name evidence="9" type="primary">glgC</name>
    <name evidence="12" type="ordered locus">Arch_0928</name>
</gene>
<keyword evidence="4 9" id="KW-0548">Nucleotidyltransferase</keyword>
<comment type="caution">
    <text evidence="9">Lacks conserved residue(s) required for the propagation of feature annotation.</text>
</comment>
<comment type="function">
    <text evidence="9">Involved in the biosynthesis of ADP-glucose, a building block required for the elongation reactions to produce glycogen. Catalyzes the reaction between ATP and alpha-D-glucose 1-phosphate (G1P) to produce pyrophosphate and ADP-Glc.</text>
</comment>
<dbReference type="UniPathway" id="UPA00164"/>
<dbReference type="OrthoDB" id="9801810at2"/>
<dbReference type="PANTHER" id="PTHR43523">
    <property type="entry name" value="GLUCOSE-1-PHOSPHATE ADENYLYLTRANSFERASE-RELATED"/>
    <property type="match status" value="1"/>
</dbReference>
<dbReference type="SUPFAM" id="SSF51161">
    <property type="entry name" value="Trimeric LpxA-like enzymes"/>
    <property type="match status" value="1"/>
</dbReference>
<feature type="binding site" evidence="9">
    <location>
        <begin position="185"/>
        <end position="186"/>
    </location>
    <ligand>
        <name>alpha-D-glucose 1-phosphate</name>
        <dbReference type="ChEBI" id="CHEBI:58601"/>
    </ligand>
</feature>
<feature type="site" description="Could play a key role in the communication between the regulatory and the substrate sites" evidence="9">
    <location>
        <position position="102"/>
    </location>
</feature>
<evidence type="ECO:0000256" key="5">
    <source>
        <dbReference type="ARBA" id="ARBA00022741"/>
    </source>
</evidence>
<feature type="binding site" evidence="9">
    <location>
        <position position="203"/>
    </location>
    <ligand>
        <name>alpha-D-glucose 1-phosphate</name>
        <dbReference type="ChEBI" id="CHEBI:58601"/>
    </ligand>
</feature>
<keyword evidence="3 9" id="KW-0808">Transferase</keyword>
<dbReference type="RefSeq" id="WP_013170146.1">
    <property type="nucleotide sequence ID" value="NC_014218.1"/>
</dbReference>
<keyword evidence="6 9" id="KW-0067">ATP-binding</keyword>
<dbReference type="KEGG" id="ahe:Arch_0928"/>
<keyword evidence="13" id="KW-1185">Reference proteome</keyword>
<keyword evidence="2 9" id="KW-0321">Glycogen metabolism</keyword>
<evidence type="ECO:0000256" key="9">
    <source>
        <dbReference type="HAMAP-Rule" id="MF_00624"/>
    </source>
</evidence>
<feature type="domain" description="Nucleotidyl transferase" evidence="10">
    <location>
        <begin position="13"/>
        <end position="282"/>
    </location>
</feature>
<evidence type="ECO:0000313" key="13">
    <source>
        <dbReference type="Proteomes" id="UP000000376"/>
    </source>
</evidence>
<comment type="similarity">
    <text evidence="1 9">Belongs to the bacterial/plant glucose-1-phosphate adenylyltransferase family.</text>
</comment>
<dbReference type="InterPro" id="IPR005836">
    <property type="entry name" value="ADP_Glu_pyroP_CS"/>
</dbReference>
<comment type="catalytic activity">
    <reaction evidence="9">
        <text>alpha-D-glucose 1-phosphate + ATP + H(+) = ADP-alpha-D-glucose + diphosphate</text>
        <dbReference type="Rhea" id="RHEA:12120"/>
        <dbReference type="ChEBI" id="CHEBI:15378"/>
        <dbReference type="ChEBI" id="CHEBI:30616"/>
        <dbReference type="ChEBI" id="CHEBI:33019"/>
        <dbReference type="ChEBI" id="CHEBI:57498"/>
        <dbReference type="ChEBI" id="CHEBI:58601"/>
        <dbReference type="EC" id="2.7.7.27"/>
    </reaction>
</comment>
<dbReference type="InterPro" id="IPR023049">
    <property type="entry name" value="GlgC_bac"/>
</dbReference>
<dbReference type="GO" id="GO:0005524">
    <property type="term" value="F:ATP binding"/>
    <property type="evidence" value="ECO:0007669"/>
    <property type="project" value="UniProtKB-KW"/>
</dbReference>
<reference evidence="12 13" key="1">
    <citation type="journal article" date="2010" name="Stand. Genomic Sci.">
        <title>Complete genome sequence of Arcanobacterium haemolyticum type strain (11018).</title>
        <authorList>
            <person name="Yasawong M."/>
            <person name="Teshima H."/>
            <person name="Lapidus A."/>
            <person name="Nolan M."/>
            <person name="Lucas S."/>
            <person name="Glavina Del Rio T."/>
            <person name="Tice H."/>
            <person name="Cheng J."/>
            <person name="Bruce D."/>
            <person name="Detter C."/>
            <person name="Tapia R."/>
            <person name="Han C."/>
            <person name="Goodwin L."/>
            <person name="Pitluck S."/>
            <person name="Liolios K."/>
            <person name="Ivanova N."/>
            <person name="Mavromatis K."/>
            <person name="Mikhailova N."/>
            <person name="Pati A."/>
            <person name="Chen A."/>
            <person name="Palaniappan K."/>
            <person name="Land M."/>
            <person name="Hauser L."/>
            <person name="Chang Y."/>
            <person name="Jeffries C."/>
            <person name="Rohde M."/>
            <person name="Sikorski J."/>
            <person name="Pukall R."/>
            <person name="Goker M."/>
            <person name="Woyke T."/>
            <person name="Bristow J."/>
            <person name="Eisen J."/>
            <person name="Markowitz V."/>
            <person name="Hugenholtz P."/>
            <person name="Kyrpides N."/>
            <person name="Klenk H."/>
        </authorList>
    </citation>
    <scope>NUCLEOTIDE SEQUENCE [LARGE SCALE GENOMIC DNA]</scope>
    <source>
        <strain evidence="13">ATCC 9345 / DSM 20595 / CCUG 17215 / LMG 16163 / NBRC 15585 / NCTC 8452 / 11018</strain>
    </source>
</reference>
<keyword evidence="8 9" id="KW-0119">Carbohydrate metabolism</keyword>
<dbReference type="PROSITE" id="PS00810">
    <property type="entry name" value="ADP_GLC_PYROPHOSPH_3"/>
    <property type="match status" value="1"/>
</dbReference>
<dbReference type="CDD" id="cd04651">
    <property type="entry name" value="LbH_G1P_AT_C"/>
    <property type="match status" value="1"/>
</dbReference>
<dbReference type="NCBIfam" id="NF001947">
    <property type="entry name" value="PRK00725.1"/>
    <property type="match status" value="1"/>
</dbReference>
<organism evidence="12 13">
    <name type="scientific">Arcanobacterium haemolyticum (strain ATCC 9345 / DSM 20595 / CCM 5947 / CCUG 17215 / LMG 16163 / NBRC 15585 / NCTC 8452 / 11018)</name>
    <dbReference type="NCBI Taxonomy" id="644284"/>
    <lineage>
        <taxon>Bacteria</taxon>
        <taxon>Bacillati</taxon>
        <taxon>Actinomycetota</taxon>
        <taxon>Actinomycetes</taxon>
        <taxon>Actinomycetales</taxon>
        <taxon>Actinomycetaceae</taxon>
        <taxon>Arcanobacterium</taxon>
    </lineage>
</organism>
<accession>D7BP01</accession>
<dbReference type="NCBIfam" id="NF002023">
    <property type="entry name" value="PRK00844.1"/>
    <property type="match status" value="1"/>
</dbReference>
<dbReference type="Pfam" id="PF00483">
    <property type="entry name" value="NTP_transferase"/>
    <property type="match status" value="1"/>
</dbReference>
<dbReference type="EMBL" id="CP002045">
    <property type="protein sequence ID" value="ADH92650.1"/>
    <property type="molecule type" value="Genomic_DNA"/>
</dbReference>
<evidence type="ECO:0000256" key="7">
    <source>
        <dbReference type="ARBA" id="ARBA00023056"/>
    </source>
</evidence>
<evidence type="ECO:0000259" key="10">
    <source>
        <dbReference type="Pfam" id="PF00483"/>
    </source>
</evidence>
<dbReference type="CDD" id="cd02508">
    <property type="entry name" value="ADP_Glucose_PP"/>
    <property type="match status" value="1"/>
</dbReference>
<name>D7BP01_ARCHD</name>
<evidence type="ECO:0000259" key="11">
    <source>
        <dbReference type="Pfam" id="PF24894"/>
    </source>
</evidence>
<dbReference type="STRING" id="644284.Arch_0928"/>
<dbReference type="EC" id="2.7.7.27" evidence="9"/>
<dbReference type="HAMAP" id="MF_00624">
    <property type="entry name" value="GlgC"/>
    <property type="match status" value="1"/>
</dbReference>
<evidence type="ECO:0000256" key="3">
    <source>
        <dbReference type="ARBA" id="ARBA00022679"/>
    </source>
</evidence>
<dbReference type="PROSITE" id="PS00809">
    <property type="entry name" value="ADP_GLC_PYROPHOSPH_2"/>
    <property type="match status" value="1"/>
</dbReference>
<dbReference type="GO" id="GO:0008878">
    <property type="term" value="F:glucose-1-phosphate adenylyltransferase activity"/>
    <property type="evidence" value="ECO:0007669"/>
    <property type="project" value="UniProtKB-UniRule"/>
</dbReference>
<feature type="domain" description="Glucose-1-phosphate adenylyltransferase/Bifunctional protein GlmU-like C-terminal hexapeptide" evidence="11">
    <location>
        <begin position="306"/>
        <end position="410"/>
    </location>
</feature>
<dbReference type="InterPro" id="IPR005835">
    <property type="entry name" value="NTP_transferase_dom"/>
</dbReference>
<dbReference type="PROSITE" id="PS00808">
    <property type="entry name" value="ADP_GLC_PYROPHOSPH_1"/>
    <property type="match status" value="1"/>
</dbReference>
<dbReference type="eggNOG" id="COG0448">
    <property type="taxonomic scope" value="Bacteria"/>
</dbReference>
<dbReference type="InterPro" id="IPR056818">
    <property type="entry name" value="GlmU/GlgC-like_hexapep"/>
</dbReference>
<dbReference type="HOGENOM" id="CLU_029499_14_1_11"/>
<dbReference type="PANTHER" id="PTHR43523:SF2">
    <property type="entry name" value="GLUCOSE-1-PHOSPHATE ADENYLYLTRANSFERASE"/>
    <property type="match status" value="1"/>
</dbReference>
<keyword evidence="5 9" id="KW-0547">Nucleotide-binding</keyword>
<evidence type="ECO:0000256" key="1">
    <source>
        <dbReference type="ARBA" id="ARBA00010443"/>
    </source>
</evidence>
<dbReference type="SUPFAM" id="SSF53448">
    <property type="entry name" value="Nucleotide-diphospho-sugar transferases"/>
    <property type="match status" value="1"/>
</dbReference>
<dbReference type="Pfam" id="PF24894">
    <property type="entry name" value="Hexapep_GlmU"/>
    <property type="match status" value="1"/>
</dbReference>
<keyword evidence="7 9" id="KW-0320">Glycogen biosynthesis</keyword>
<dbReference type="Gene3D" id="3.90.550.10">
    <property type="entry name" value="Spore Coat Polysaccharide Biosynthesis Protein SpsA, Chain A"/>
    <property type="match status" value="1"/>
</dbReference>
<evidence type="ECO:0000256" key="4">
    <source>
        <dbReference type="ARBA" id="ARBA00022695"/>
    </source>
</evidence>
<dbReference type="InterPro" id="IPR029044">
    <property type="entry name" value="Nucleotide-diphossugar_trans"/>
</dbReference>
<protein>
    <recommendedName>
        <fullName evidence="9">Glucose-1-phosphate adenylyltransferase</fullName>
        <ecNumber evidence="9">2.7.7.27</ecNumber>
    </recommendedName>
    <alternativeName>
        <fullName evidence="9">ADP-glucose pyrophosphorylase</fullName>
        <shortName evidence="9">ADPGlc PPase</shortName>
    </alternativeName>
    <alternativeName>
        <fullName evidence="9">ADP-glucose synthase</fullName>
    </alternativeName>
</protein>
<evidence type="ECO:0000256" key="8">
    <source>
        <dbReference type="ARBA" id="ARBA00023277"/>
    </source>
</evidence>
<dbReference type="AlphaFoldDB" id="D7BP01"/>
<dbReference type="GO" id="GO:0005978">
    <property type="term" value="P:glycogen biosynthetic process"/>
    <property type="evidence" value="ECO:0007669"/>
    <property type="project" value="UniProtKB-UniRule"/>
</dbReference>
<feature type="binding site" evidence="9">
    <location>
        <position position="168"/>
    </location>
    <ligand>
        <name>alpha-D-glucose 1-phosphate</name>
        <dbReference type="ChEBI" id="CHEBI:58601"/>
    </ligand>
</feature>
<dbReference type="InterPro" id="IPR011831">
    <property type="entry name" value="ADP-Glc_PPase"/>
</dbReference>
<feature type="site" description="Could play a key role in the communication between the regulatory and the substrate sites" evidence="9">
    <location>
        <position position="65"/>
    </location>
</feature>
<comment type="pathway">
    <text evidence="9">Glycan biosynthesis; glycogen biosynthesis.</text>
</comment>
<evidence type="ECO:0000256" key="6">
    <source>
        <dbReference type="ARBA" id="ARBA00022840"/>
    </source>
</evidence>
<dbReference type="Gene3D" id="2.160.10.10">
    <property type="entry name" value="Hexapeptide repeat proteins"/>
    <property type="match status" value="1"/>
</dbReference>
<dbReference type="InterPro" id="IPR011004">
    <property type="entry name" value="Trimer_LpxA-like_sf"/>
</dbReference>
<proteinExistence type="inferred from homology"/>
<dbReference type="Proteomes" id="UP000000376">
    <property type="component" value="Chromosome"/>
</dbReference>
<evidence type="ECO:0000313" key="12">
    <source>
        <dbReference type="EMBL" id="ADH92650.1"/>
    </source>
</evidence>
<comment type="subunit">
    <text evidence="9">Homotetramer.</text>
</comment>
<sequence length="419" mass="46314">MYGVRRSKPRVLAIVLAGGEGKRLMPLTQDRAKPAVPFGGIYRLIDFSLSNLVNSGYLKVVVLTQYKSHSLDRHISQTWRMSTLLDNYIAPVPAQQRVGKSWFSGSADAVFQSLNILDDERPDYVVITGADNIYRMDFSQMVAQHIESGCGLTVAGLRQPLEMCSSFGVIDTDPTDSTKVRQFLEKPEHVDGLPDSPNEFLASMGNYVFSADALVDALYTDAENDSSNHDMGGDIVPMFVNRGDCGVYDFTYNEIPGSTERDRNYWRDVGTIDMFHEANQDLIAINPIFNLYNTDWPLYTGYTGLPPAKFVYGHHERLGHALDSVISPGVIISGGEVIASVLSPHVRVNSWSSVRDSVLFDGVNVGRNATVIRAIVDKYVKIDEGAQIGIDHEHDKARGCWVSEGGIVVVPKGVHIKRD</sequence>